<keyword evidence="1" id="KW-1133">Transmembrane helix</keyword>
<reference evidence="2" key="1">
    <citation type="submission" date="2015-07" db="EMBL/GenBank/DDBJ databases">
        <title>MeaNS - Measles Nucleotide Surveillance Program.</title>
        <authorList>
            <person name="Tran T."/>
            <person name="Druce J."/>
        </authorList>
    </citation>
    <scope>NUCLEOTIDE SEQUENCE</scope>
    <source>
        <strain evidence="2">UCB-OBI-ISO-001</strain>
        <tissue evidence="2">Gonad</tissue>
    </source>
</reference>
<name>A0A0L8HPV0_OCTBM</name>
<protein>
    <submittedName>
        <fullName evidence="2">Uncharacterized protein</fullName>
    </submittedName>
</protein>
<sequence length="51" mass="5816">MKCMALSMFAIATSHFLIISSYYLLLLATLITYINILEANMFKLISQITKL</sequence>
<organism evidence="2">
    <name type="scientific">Octopus bimaculoides</name>
    <name type="common">California two-spotted octopus</name>
    <dbReference type="NCBI Taxonomy" id="37653"/>
    <lineage>
        <taxon>Eukaryota</taxon>
        <taxon>Metazoa</taxon>
        <taxon>Spiralia</taxon>
        <taxon>Lophotrochozoa</taxon>
        <taxon>Mollusca</taxon>
        <taxon>Cephalopoda</taxon>
        <taxon>Coleoidea</taxon>
        <taxon>Octopodiformes</taxon>
        <taxon>Octopoda</taxon>
        <taxon>Incirrata</taxon>
        <taxon>Octopodidae</taxon>
        <taxon>Octopus</taxon>
    </lineage>
</organism>
<gene>
    <name evidence="2" type="ORF">OCBIM_22009473mg</name>
</gene>
<keyword evidence="1" id="KW-0472">Membrane</keyword>
<accession>A0A0L8HPV0</accession>
<evidence type="ECO:0000256" key="1">
    <source>
        <dbReference type="SAM" id="Phobius"/>
    </source>
</evidence>
<feature type="transmembrane region" description="Helical" evidence="1">
    <location>
        <begin position="6"/>
        <end position="34"/>
    </location>
</feature>
<keyword evidence="1" id="KW-0812">Transmembrane</keyword>
<evidence type="ECO:0000313" key="2">
    <source>
        <dbReference type="EMBL" id="KOF91184.1"/>
    </source>
</evidence>
<dbReference type="EMBL" id="KQ417596">
    <property type="protein sequence ID" value="KOF91184.1"/>
    <property type="molecule type" value="Genomic_DNA"/>
</dbReference>
<dbReference type="AlphaFoldDB" id="A0A0L8HPV0"/>
<proteinExistence type="predicted"/>